<keyword evidence="5" id="KW-0067">ATP-binding</keyword>
<evidence type="ECO:0000256" key="3">
    <source>
        <dbReference type="ARBA" id="ARBA00022741"/>
    </source>
</evidence>
<dbReference type="SMART" id="SM00811">
    <property type="entry name" value="Alpha_kinase"/>
    <property type="match status" value="1"/>
</dbReference>
<protein>
    <submittedName>
        <fullName evidence="6">Transient receptor potential cation channel subfamily M member 6-like</fullName>
    </submittedName>
</protein>
<keyword evidence="6" id="KW-0675">Receptor</keyword>
<proteinExistence type="predicted"/>
<keyword evidence="4" id="KW-0418">Kinase</keyword>
<dbReference type="InterPro" id="IPR011009">
    <property type="entry name" value="Kinase-like_dom_sf"/>
</dbReference>
<keyword evidence="2" id="KW-0808">Transferase</keyword>
<dbReference type="GO" id="GO:0005524">
    <property type="term" value="F:ATP binding"/>
    <property type="evidence" value="ECO:0007669"/>
    <property type="project" value="UniProtKB-KW"/>
</dbReference>
<dbReference type="GO" id="GO:0004674">
    <property type="term" value="F:protein serine/threonine kinase activity"/>
    <property type="evidence" value="ECO:0007669"/>
    <property type="project" value="UniProtKB-KW"/>
</dbReference>
<name>A0A6S7G023_PARCT</name>
<evidence type="ECO:0000256" key="1">
    <source>
        <dbReference type="ARBA" id="ARBA00022527"/>
    </source>
</evidence>
<keyword evidence="7" id="KW-1185">Reference proteome</keyword>
<keyword evidence="1" id="KW-0723">Serine/threonine-protein kinase</keyword>
<dbReference type="AlphaFoldDB" id="A0A6S7G023"/>
<evidence type="ECO:0000313" key="7">
    <source>
        <dbReference type="Proteomes" id="UP001152795"/>
    </source>
</evidence>
<evidence type="ECO:0000313" key="6">
    <source>
        <dbReference type="EMBL" id="CAB3983393.1"/>
    </source>
</evidence>
<dbReference type="PROSITE" id="PS51158">
    <property type="entry name" value="ALPHA_KINASE"/>
    <property type="match status" value="1"/>
</dbReference>
<comment type="caution">
    <text evidence="6">The sequence shown here is derived from an EMBL/GenBank/DDBJ whole genome shotgun (WGS) entry which is preliminary data.</text>
</comment>
<accession>A0A6S7G023</accession>
<evidence type="ECO:0000256" key="2">
    <source>
        <dbReference type="ARBA" id="ARBA00022679"/>
    </source>
</evidence>
<dbReference type="OrthoDB" id="5987862at2759"/>
<dbReference type="Pfam" id="PF02816">
    <property type="entry name" value="Alpha_kinase"/>
    <property type="match status" value="1"/>
</dbReference>
<dbReference type="SUPFAM" id="SSF56112">
    <property type="entry name" value="Protein kinase-like (PK-like)"/>
    <property type="match status" value="1"/>
</dbReference>
<keyword evidence="3" id="KW-0547">Nucleotide-binding</keyword>
<dbReference type="InterPro" id="IPR051852">
    <property type="entry name" value="Alpha-type_PK"/>
</dbReference>
<organism evidence="6 7">
    <name type="scientific">Paramuricea clavata</name>
    <name type="common">Red gorgonian</name>
    <name type="synonym">Violescent sea-whip</name>
    <dbReference type="NCBI Taxonomy" id="317549"/>
    <lineage>
        <taxon>Eukaryota</taxon>
        <taxon>Metazoa</taxon>
        <taxon>Cnidaria</taxon>
        <taxon>Anthozoa</taxon>
        <taxon>Octocorallia</taxon>
        <taxon>Malacalcyonacea</taxon>
        <taxon>Plexauridae</taxon>
        <taxon>Paramuricea</taxon>
    </lineage>
</organism>
<dbReference type="EMBL" id="CACRXK020000606">
    <property type="protein sequence ID" value="CAB3983393.1"/>
    <property type="molecule type" value="Genomic_DNA"/>
</dbReference>
<evidence type="ECO:0000256" key="4">
    <source>
        <dbReference type="ARBA" id="ARBA00022777"/>
    </source>
</evidence>
<gene>
    <name evidence="6" type="ORF">PACLA_8A061593</name>
</gene>
<reference evidence="6" key="1">
    <citation type="submission" date="2020-04" db="EMBL/GenBank/DDBJ databases">
        <authorList>
            <person name="Alioto T."/>
            <person name="Alioto T."/>
            <person name="Gomez Garrido J."/>
        </authorList>
    </citation>
    <scope>NUCLEOTIDE SEQUENCE</scope>
    <source>
        <strain evidence="6">A484AB</strain>
    </source>
</reference>
<sequence length="247" mass="27736">MGKVVDKKSTTVITLHSFNIELMAWNKIPTTVEFVVDEQELGSGGFRTAFKATTQHPMYANTTCVVKRYLPEAKVLIQETNQNIEAHTSSAVQMHVLARNFAHQLKRVMASSVDSQYGPSLQYNKVYFGMTDGNECVTVEEYVDGKFIKYINNDGISCVERSDDMCQKAHCLAHFSYERSDKKLIILDIQGSGHTLFDPEIATSELFDKDSEMLFCSGNVSMVAIKNFAKKHQCDNYCISAGLTKLK</sequence>
<dbReference type="InterPro" id="IPR004166">
    <property type="entry name" value="a-kinase_dom"/>
</dbReference>
<evidence type="ECO:0000256" key="5">
    <source>
        <dbReference type="ARBA" id="ARBA00022840"/>
    </source>
</evidence>
<dbReference type="Gene3D" id="3.20.200.10">
    <property type="entry name" value="MHCK/EF2 kinase"/>
    <property type="match status" value="1"/>
</dbReference>
<dbReference type="PANTHER" id="PTHR45992">
    <property type="entry name" value="EUKARYOTIC ELONGATION FACTOR 2 KINASE-RELATED"/>
    <property type="match status" value="1"/>
</dbReference>
<dbReference type="CDD" id="cd04515">
    <property type="entry name" value="Alpha_kinase"/>
    <property type="match status" value="1"/>
</dbReference>
<dbReference type="Proteomes" id="UP001152795">
    <property type="component" value="Unassembled WGS sequence"/>
</dbReference>